<protein>
    <recommendedName>
        <fullName evidence="2">DUF4373 domain-containing protein</fullName>
    </recommendedName>
</protein>
<organism evidence="1">
    <name type="scientific">Alicyclobacillus phage KKP_3916</name>
    <dbReference type="NCBI Taxonomy" id="3040651"/>
    <lineage>
        <taxon>Viruses</taxon>
        <taxon>Duplodnaviria</taxon>
        <taxon>Heunggongvirae</taxon>
        <taxon>Uroviricota</taxon>
        <taxon>Caudoviricetes</taxon>
    </lineage>
</organism>
<evidence type="ECO:0000313" key="1">
    <source>
        <dbReference type="EMBL" id="WJJ55254.1"/>
    </source>
</evidence>
<sequence>MYIFSPKSRKRIFLDNSISDYNERLEKVAELAFTREILNYCYQNRFIWSKRQEQAYLNAEHILENIATYLLMGMFKGANIMTLYKIRQKNQREIPESNAESNAVDLIYGADYGGDIGQENARVNATSELSKGTEVKKDQLDMSVAELNRRDRLAKKQSLRYRDSKTFRMENLFSTRPVETYRLEVVKERDENGKEKIVKNVFGQPIFIDKRVTIGGRKGLIDRDKDKGSWCTVDTDNHFTFMGREFVIDSSVEAYRVDDDNQCLMDKILAYYLTDTGEYVFFDENICRVDAIKEVAQAQCA</sequence>
<accession>A0AAT9V7F9</accession>
<name>A0AAT9V7F9_9CAUD</name>
<reference evidence="1" key="1">
    <citation type="submission" date="2023-04" db="EMBL/GenBank/DDBJ databases">
        <title>Characterization and genome study of newly isolated Alicyclobacillus-specific phaga.</title>
        <authorList>
            <person name="Shymialevich D."/>
            <person name="Wojcicki M."/>
            <person name="Srednicka P."/>
            <person name="Swider O."/>
        </authorList>
    </citation>
    <scope>NUCLEOTIDE SEQUENCE</scope>
</reference>
<dbReference type="EMBL" id="OQ846916">
    <property type="protein sequence ID" value="WJJ55254.1"/>
    <property type="molecule type" value="Genomic_DNA"/>
</dbReference>
<evidence type="ECO:0008006" key="2">
    <source>
        <dbReference type="Google" id="ProtNLM"/>
    </source>
</evidence>
<gene>
    <name evidence="1" type="ORF">QB910_000010</name>
</gene>
<proteinExistence type="predicted"/>